<proteinExistence type="predicted"/>
<keyword evidence="2" id="KW-1185">Reference proteome</keyword>
<dbReference type="EMBL" id="AXCY01000086">
    <property type="protein sequence ID" value="KGM09617.1"/>
    <property type="molecule type" value="Genomic_DNA"/>
</dbReference>
<name>A0A0A0BPN1_9CELL</name>
<accession>A0A0A0BPN1</accession>
<organism evidence="1 2">
    <name type="scientific">Cellulomonas carbonis T26</name>
    <dbReference type="NCBI Taxonomy" id="947969"/>
    <lineage>
        <taxon>Bacteria</taxon>
        <taxon>Bacillati</taxon>
        <taxon>Actinomycetota</taxon>
        <taxon>Actinomycetes</taxon>
        <taxon>Micrococcales</taxon>
        <taxon>Cellulomonadaceae</taxon>
        <taxon>Cellulomonas</taxon>
    </lineage>
</organism>
<comment type="caution">
    <text evidence="1">The sequence shown here is derived from an EMBL/GenBank/DDBJ whole genome shotgun (WGS) entry which is preliminary data.</text>
</comment>
<evidence type="ECO:0000313" key="2">
    <source>
        <dbReference type="Proteomes" id="UP000029839"/>
    </source>
</evidence>
<protein>
    <recommendedName>
        <fullName evidence="3">Integrase</fullName>
    </recommendedName>
</protein>
<gene>
    <name evidence="1" type="ORF">N868_01245</name>
</gene>
<dbReference type="AlphaFoldDB" id="A0A0A0BPN1"/>
<reference evidence="1 2" key="1">
    <citation type="submission" date="2013-08" db="EMBL/GenBank/DDBJ databases">
        <title>Genome sequencing of Cellulomonas carbonis T26.</title>
        <authorList>
            <person name="Chen F."/>
            <person name="Li Y."/>
            <person name="Wang G."/>
        </authorList>
    </citation>
    <scope>NUCLEOTIDE SEQUENCE [LARGE SCALE GENOMIC DNA]</scope>
    <source>
        <strain evidence="1 2">T26</strain>
    </source>
</reference>
<evidence type="ECO:0000313" key="1">
    <source>
        <dbReference type="EMBL" id="KGM09617.1"/>
    </source>
</evidence>
<evidence type="ECO:0008006" key="3">
    <source>
        <dbReference type="Google" id="ProtNLM"/>
    </source>
</evidence>
<dbReference type="Proteomes" id="UP000029839">
    <property type="component" value="Unassembled WGS sequence"/>
</dbReference>
<reference evidence="1 2" key="2">
    <citation type="journal article" date="2015" name="Stand. Genomic Sci.">
        <title>Draft genome sequence of Cellulomonas carbonis T26(T) and comparative analysis of six Cellulomonas genomes.</title>
        <authorList>
            <person name="Zhuang W."/>
            <person name="Zhang S."/>
            <person name="Xia X."/>
            <person name="Wang G."/>
        </authorList>
    </citation>
    <scope>NUCLEOTIDE SEQUENCE [LARGE SCALE GENOMIC DNA]</scope>
    <source>
        <strain evidence="1 2">T26</strain>
    </source>
</reference>
<sequence>MVRIQRERGDGAIYYEAARRRWVGQVDLGVSADGRRRRPKVVGKTRQEVKDKLAALVEANRQGIDVRSRHVTFDEVANLWLSRDVEGHVSYGTLANYATLLHGRISCAIGRTPVGQVPGRGV</sequence>